<dbReference type="PANTHER" id="PTHR43630:SF2">
    <property type="entry name" value="GLYCOSYLTRANSFERASE"/>
    <property type="match status" value="1"/>
</dbReference>
<dbReference type="AlphaFoldDB" id="A0A0G0WNG7"/>
<dbReference type="PANTHER" id="PTHR43630">
    <property type="entry name" value="POLY-BETA-1,6-N-ACETYL-D-GLUCOSAMINE SYNTHASE"/>
    <property type="match status" value="1"/>
</dbReference>
<proteinExistence type="predicted"/>
<protein>
    <submittedName>
        <fullName evidence="2">Glycosyl transferase family 2</fullName>
    </submittedName>
</protein>
<name>A0A0G0WNG7_9BACT</name>
<evidence type="ECO:0000313" key="2">
    <source>
        <dbReference type="EMBL" id="KKR85990.1"/>
    </source>
</evidence>
<dbReference type="Proteomes" id="UP000033858">
    <property type="component" value="Unassembled WGS sequence"/>
</dbReference>
<comment type="caution">
    <text evidence="2">The sequence shown here is derived from an EMBL/GenBank/DDBJ whole genome shotgun (WGS) entry which is preliminary data.</text>
</comment>
<reference evidence="2 3" key="1">
    <citation type="journal article" date="2015" name="Nature">
        <title>rRNA introns, odd ribosomes, and small enigmatic genomes across a large radiation of phyla.</title>
        <authorList>
            <person name="Brown C.T."/>
            <person name="Hug L.A."/>
            <person name="Thomas B.C."/>
            <person name="Sharon I."/>
            <person name="Castelle C.J."/>
            <person name="Singh A."/>
            <person name="Wilkins M.J."/>
            <person name="Williams K.H."/>
            <person name="Banfield J.F."/>
        </authorList>
    </citation>
    <scope>NUCLEOTIDE SEQUENCE [LARGE SCALE GENOMIC DNA]</scope>
</reference>
<organism evidence="2 3">
    <name type="scientific">Candidatus Woesebacteria bacterium GW2011_GWB1_41_10</name>
    <dbReference type="NCBI Taxonomy" id="1618577"/>
    <lineage>
        <taxon>Bacteria</taxon>
        <taxon>Candidatus Woeseibacteriota</taxon>
    </lineage>
</organism>
<dbReference type="InterPro" id="IPR001173">
    <property type="entry name" value="Glyco_trans_2-like"/>
</dbReference>
<dbReference type="InterPro" id="IPR029044">
    <property type="entry name" value="Nucleotide-diphossugar_trans"/>
</dbReference>
<dbReference type="SUPFAM" id="SSF53448">
    <property type="entry name" value="Nucleotide-diphospho-sugar transferases"/>
    <property type="match status" value="1"/>
</dbReference>
<gene>
    <name evidence="2" type="ORF">UU32_C0025G0013</name>
</gene>
<keyword evidence="2" id="KW-0808">Transferase</keyword>
<sequence>MSMAKLSVVINARNEEKNLPKAIGSVKDLAGEIVVVDMESEDGTAALAEKLGAKVYSHKNVGYVEPARNFAISKATGDWVLILDADEEIPGHLAGVLKATLEESNPADYYRISRKNIIFGKWVKHTLWWPDYQIRFFKKGFVSWGDEIHSLPITKGKGTDFPAKEGLAITHYNYNFLDQYIERLFRYTKIQAEELLKAGYVFDWKDVVKKPLNEFLRRFFEGKGYKDGVHGFILSLLQSFSEFVVYVRVWEKQGFKEAEIGKREFGRELGGAIKDLKWWIRKEFSWMRFLMSR</sequence>
<dbReference type="Gene3D" id="3.90.550.10">
    <property type="entry name" value="Spore Coat Polysaccharide Biosynthesis Protein SpsA, Chain A"/>
    <property type="match status" value="1"/>
</dbReference>
<dbReference type="CDD" id="cd02511">
    <property type="entry name" value="Beta4Glucosyltransferase"/>
    <property type="match status" value="1"/>
</dbReference>
<accession>A0A0G0WNG7</accession>
<dbReference type="GO" id="GO:0016740">
    <property type="term" value="F:transferase activity"/>
    <property type="evidence" value="ECO:0007669"/>
    <property type="project" value="UniProtKB-KW"/>
</dbReference>
<dbReference type="Pfam" id="PF00535">
    <property type="entry name" value="Glycos_transf_2"/>
    <property type="match status" value="1"/>
</dbReference>
<feature type="domain" description="Glycosyltransferase 2-like" evidence="1">
    <location>
        <begin position="7"/>
        <end position="141"/>
    </location>
</feature>
<evidence type="ECO:0000259" key="1">
    <source>
        <dbReference type="Pfam" id="PF00535"/>
    </source>
</evidence>
<evidence type="ECO:0000313" key="3">
    <source>
        <dbReference type="Proteomes" id="UP000033858"/>
    </source>
</evidence>
<dbReference type="EMBL" id="LCAE01000025">
    <property type="protein sequence ID" value="KKR85990.1"/>
    <property type="molecule type" value="Genomic_DNA"/>
</dbReference>